<protein>
    <submittedName>
        <fullName evidence="1">Uncharacterized protein</fullName>
    </submittedName>
</protein>
<dbReference type="AlphaFoldDB" id="A0A0L6CZQ3"/>
<evidence type="ECO:0000313" key="3">
    <source>
        <dbReference type="Proteomes" id="UP000037046"/>
    </source>
</evidence>
<keyword evidence="3" id="KW-1185">Reference proteome</keyword>
<reference evidence="2 4" key="3">
    <citation type="submission" date="2016-10" db="EMBL/GenBank/DDBJ databases">
        <authorList>
            <person name="de Groot N.N."/>
        </authorList>
    </citation>
    <scope>NUCLEOTIDE SEQUENCE [LARGE SCALE GENOMIC DNA]</scope>
    <source>
        <strain evidence="2 4">DSM 11457</strain>
    </source>
</reference>
<dbReference type="STRING" id="74031.SAMN04488077_101345"/>
<dbReference type="EMBL" id="LGVV01000002">
    <property type="protein sequence ID" value="KNX43210.1"/>
    <property type="molecule type" value="Genomic_DNA"/>
</dbReference>
<evidence type="ECO:0000313" key="1">
    <source>
        <dbReference type="EMBL" id="KNX43210.1"/>
    </source>
</evidence>
<accession>A0A0L6CZQ3</accession>
<dbReference type="RefSeq" id="WP_074784653.1">
    <property type="nucleotide sequence ID" value="NZ_CP118494.1"/>
</dbReference>
<evidence type="ECO:0000313" key="4">
    <source>
        <dbReference type="Proteomes" id="UP000182160"/>
    </source>
</evidence>
<evidence type="ECO:0000313" key="2">
    <source>
        <dbReference type="EMBL" id="SEM03070.1"/>
    </source>
</evidence>
<proteinExistence type="predicted"/>
<reference evidence="1" key="2">
    <citation type="submission" date="2015-07" db="EMBL/GenBank/DDBJ databases">
        <title>MeaNS - Measles Nucleotide Surveillance Program.</title>
        <authorList>
            <person name="Tran T."/>
            <person name="Druce J."/>
        </authorList>
    </citation>
    <scope>NUCLEOTIDE SEQUENCE</scope>
    <source>
        <strain evidence="1">EL-164</strain>
    </source>
</reference>
<dbReference type="Proteomes" id="UP000182160">
    <property type="component" value="Unassembled WGS sequence"/>
</dbReference>
<organism evidence="1 3">
    <name type="scientific">Roseovarius tolerans</name>
    <dbReference type="NCBI Taxonomy" id="74031"/>
    <lineage>
        <taxon>Bacteria</taxon>
        <taxon>Pseudomonadati</taxon>
        <taxon>Pseudomonadota</taxon>
        <taxon>Alphaproteobacteria</taxon>
        <taxon>Rhodobacterales</taxon>
        <taxon>Roseobacteraceae</taxon>
        <taxon>Roseovarius</taxon>
    </lineage>
</organism>
<dbReference type="PATRIC" id="fig|74031.6.peg.348"/>
<gene>
    <name evidence="1" type="ORF">ROTO_03420</name>
    <name evidence="2" type="ORF">SAMN04488077_101345</name>
</gene>
<dbReference type="Proteomes" id="UP000037046">
    <property type="component" value="Unassembled WGS sequence"/>
</dbReference>
<dbReference type="OrthoDB" id="9862338at2"/>
<dbReference type="EMBL" id="FOBO01000001">
    <property type="protein sequence ID" value="SEM03070.1"/>
    <property type="molecule type" value="Genomic_DNA"/>
</dbReference>
<name>A0A0L6CZQ3_9RHOB</name>
<sequence>MTMHEATRKALQEYVDGKAQHPNMNPNTKRAIGVLLYVEENKSELDALIAAQEGDPTKLAELVEAKGQLHTADGRAYVAARLRGEQRTRKPAIDNTYRRIRLWQRVTDIMYEDGTTQTDALYRCLEDKTEFGGYQGSFETIRSDFKRGRDDFRKVLEDHGFKTGPALQKKQIRKGKK</sequence>
<reference evidence="3" key="1">
    <citation type="submission" date="2015-07" db="EMBL/GenBank/DDBJ databases">
        <title>Draft Genome Sequence of Roseovarius tolerans EL-164, a producer of N-Acylated Alanine Methyl Esters (NAMEs).</title>
        <authorList>
            <person name="Voget S."/>
            <person name="Bruns H."/>
            <person name="Wagner-Doebler I."/>
            <person name="Schulz S."/>
            <person name="Daniel R."/>
        </authorList>
    </citation>
    <scope>NUCLEOTIDE SEQUENCE [LARGE SCALE GENOMIC DNA]</scope>
    <source>
        <strain evidence="3">EL-164</strain>
    </source>
</reference>